<proteinExistence type="inferred from homology"/>
<dbReference type="GO" id="GO:0004526">
    <property type="term" value="F:ribonuclease P activity"/>
    <property type="evidence" value="ECO:0007669"/>
    <property type="project" value="UniProtKB-EC"/>
</dbReference>
<dbReference type="SUPFAM" id="SSF54211">
    <property type="entry name" value="Ribosomal protein S5 domain 2-like"/>
    <property type="match status" value="1"/>
</dbReference>
<evidence type="ECO:0000313" key="9">
    <source>
        <dbReference type="EMBL" id="MFD0916893.1"/>
    </source>
</evidence>
<keyword evidence="2 7" id="KW-0819">tRNA processing</keyword>
<sequence>MSGAGTTVPAISTIKKRSDFLAARSGVRYHGHAFVLQVVRRSPDSTEPIRFGLTVTKRIGNAVVRNRIKRRLRAAIAALAPEMAGEAAGLDIVIIARAEALDFPFEELVDDLRKGVREGAARLVAKGRVKGQ</sequence>
<evidence type="ECO:0000256" key="5">
    <source>
        <dbReference type="ARBA" id="ARBA00022801"/>
    </source>
</evidence>
<evidence type="ECO:0000256" key="2">
    <source>
        <dbReference type="ARBA" id="ARBA00022694"/>
    </source>
</evidence>
<evidence type="ECO:0000256" key="8">
    <source>
        <dbReference type="NCBIfam" id="TIGR00188"/>
    </source>
</evidence>
<keyword evidence="6 7" id="KW-0694">RNA-binding</keyword>
<organism evidence="9 10">
    <name type="scientific">Pseudahrensia aquimaris</name>
    <dbReference type="NCBI Taxonomy" id="744461"/>
    <lineage>
        <taxon>Bacteria</taxon>
        <taxon>Pseudomonadati</taxon>
        <taxon>Pseudomonadota</taxon>
        <taxon>Alphaproteobacteria</taxon>
        <taxon>Hyphomicrobiales</taxon>
        <taxon>Ahrensiaceae</taxon>
        <taxon>Pseudahrensia</taxon>
    </lineage>
</organism>
<dbReference type="InterPro" id="IPR014721">
    <property type="entry name" value="Ribsml_uS5_D2-typ_fold_subgr"/>
</dbReference>
<protein>
    <recommendedName>
        <fullName evidence="7 8">Ribonuclease P protein component</fullName>
        <shortName evidence="7">RNase P protein</shortName>
        <shortName evidence="7">RNaseP protein</shortName>
        <ecNumber evidence="7 8">3.1.26.5</ecNumber>
    </recommendedName>
    <alternativeName>
        <fullName evidence="7">Protein C5</fullName>
    </alternativeName>
</protein>
<keyword evidence="5 7" id="KW-0378">Hydrolase</keyword>
<dbReference type="EC" id="3.1.26.5" evidence="7 8"/>
<dbReference type="Proteomes" id="UP001597101">
    <property type="component" value="Unassembled WGS sequence"/>
</dbReference>
<evidence type="ECO:0000256" key="7">
    <source>
        <dbReference type="HAMAP-Rule" id="MF_00227"/>
    </source>
</evidence>
<comment type="subunit">
    <text evidence="7">Consists of a catalytic RNA component (M1 or rnpB) and a protein subunit.</text>
</comment>
<dbReference type="NCBIfam" id="TIGR00188">
    <property type="entry name" value="rnpA"/>
    <property type="match status" value="1"/>
</dbReference>
<gene>
    <name evidence="7 9" type="primary">rnpA</name>
    <name evidence="9" type="ORF">ACFQ14_10790</name>
</gene>
<accession>A0ABW3FHD9</accession>
<dbReference type="InterPro" id="IPR020568">
    <property type="entry name" value="Ribosomal_Su5_D2-typ_SF"/>
</dbReference>
<dbReference type="PROSITE" id="PS00648">
    <property type="entry name" value="RIBONUCLEASE_P"/>
    <property type="match status" value="1"/>
</dbReference>
<keyword evidence="10" id="KW-1185">Reference proteome</keyword>
<evidence type="ECO:0000256" key="3">
    <source>
        <dbReference type="ARBA" id="ARBA00022722"/>
    </source>
</evidence>
<evidence type="ECO:0000256" key="4">
    <source>
        <dbReference type="ARBA" id="ARBA00022759"/>
    </source>
</evidence>
<dbReference type="PANTHER" id="PTHR33992">
    <property type="entry name" value="RIBONUCLEASE P PROTEIN COMPONENT"/>
    <property type="match status" value="1"/>
</dbReference>
<dbReference type="PANTHER" id="PTHR33992:SF1">
    <property type="entry name" value="RIBONUCLEASE P PROTEIN COMPONENT"/>
    <property type="match status" value="1"/>
</dbReference>
<comment type="caution">
    <text evidence="9">The sequence shown here is derived from an EMBL/GenBank/DDBJ whole genome shotgun (WGS) entry which is preliminary data.</text>
</comment>
<comment type="function">
    <text evidence="1 7">RNaseP catalyzes the removal of the 5'-leader sequence from pre-tRNA to produce the mature 5'-terminus. It can also cleave other RNA substrates such as 4.5S RNA. The protein component plays an auxiliary but essential role in vivo by binding to the 5'-leader sequence and broadening the substrate specificity of the ribozyme.</text>
</comment>
<keyword evidence="4 7" id="KW-0255">Endonuclease</keyword>
<dbReference type="Pfam" id="PF00825">
    <property type="entry name" value="Ribonuclease_P"/>
    <property type="match status" value="1"/>
</dbReference>
<evidence type="ECO:0000313" key="10">
    <source>
        <dbReference type="Proteomes" id="UP001597101"/>
    </source>
</evidence>
<dbReference type="EMBL" id="JBHTJV010000009">
    <property type="protein sequence ID" value="MFD0916893.1"/>
    <property type="molecule type" value="Genomic_DNA"/>
</dbReference>
<dbReference type="RefSeq" id="WP_377212738.1">
    <property type="nucleotide sequence ID" value="NZ_JBHTJV010000009.1"/>
</dbReference>
<dbReference type="InterPro" id="IPR000100">
    <property type="entry name" value="RNase_P"/>
</dbReference>
<name>A0ABW3FHD9_9HYPH</name>
<dbReference type="HAMAP" id="MF_00227">
    <property type="entry name" value="RNase_P"/>
    <property type="match status" value="1"/>
</dbReference>
<dbReference type="InterPro" id="IPR020539">
    <property type="entry name" value="RNase_P_CS"/>
</dbReference>
<reference evidence="10" key="1">
    <citation type="journal article" date="2019" name="Int. J. Syst. Evol. Microbiol.">
        <title>The Global Catalogue of Microorganisms (GCM) 10K type strain sequencing project: providing services to taxonomists for standard genome sequencing and annotation.</title>
        <authorList>
            <consortium name="The Broad Institute Genomics Platform"/>
            <consortium name="The Broad Institute Genome Sequencing Center for Infectious Disease"/>
            <person name="Wu L."/>
            <person name="Ma J."/>
        </authorList>
    </citation>
    <scope>NUCLEOTIDE SEQUENCE [LARGE SCALE GENOMIC DNA]</scope>
    <source>
        <strain evidence="10">CCUG 60023</strain>
    </source>
</reference>
<keyword evidence="3 7" id="KW-0540">Nuclease</keyword>
<comment type="similarity">
    <text evidence="7">Belongs to the RnpA family.</text>
</comment>
<dbReference type="Gene3D" id="3.30.230.10">
    <property type="match status" value="1"/>
</dbReference>
<comment type="catalytic activity">
    <reaction evidence="7">
        <text>Endonucleolytic cleavage of RNA, removing 5'-extranucleotides from tRNA precursor.</text>
        <dbReference type="EC" id="3.1.26.5"/>
    </reaction>
</comment>
<evidence type="ECO:0000256" key="6">
    <source>
        <dbReference type="ARBA" id="ARBA00022884"/>
    </source>
</evidence>
<evidence type="ECO:0000256" key="1">
    <source>
        <dbReference type="ARBA" id="ARBA00002663"/>
    </source>
</evidence>